<organism evidence="1 2">
    <name type="scientific">Strongylus vulgaris</name>
    <name type="common">Blood worm</name>
    <dbReference type="NCBI Taxonomy" id="40348"/>
    <lineage>
        <taxon>Eukaryota</taxon>
        <taxon>Metazoa</taxon>
        <taxon>Ecdysozoa</taxon>
        <taxon>Nematoda</taxon>
        <taxon>Chromadorea</taxon>
        <taxon>Rhabditida</taxon>
        <taxon>Rhabditina</taxon>
        <taxon>Rhabditomorpha</taxon>
        <taxon>Strongyloidea</taxon>
        <taxon>Strongylidae</taxon>
        <taxon>Strongylus</taxon>
    </lineage>
</organism>
<sequence length="53" mass="6123">MPMDDNIILNEENFPNNIVYPDTDLRTIHQQGVDWGDAMLSREHELAELQILG</sequence>
<accession>A0A3P7LIV8</accession>
<dbReference type="EMBL" id="UYYB01118053">
    <property type="protein sequence ID" value="VDM82515.1"/>
    <property type="molecule type" value="Genomic_DNA"/>
</dbReference>
<name>A0A3P7LIV8_STRVU</name>
<reference evidence="1 2" key="1">
    <citation type="submission" date="2018-11" db="EMBL/GenBank/DDBJ databases">
        <authorList>
            <consortium name="Pathogen Informatics"/>
        </authorList>
    </citation>
    <scope>NUCLEOTIDE SEQUENCE [LARGE SCALE GENOMIC DNA]</scope>
</reference>
<gene>
    <name evidence="1" type="ORF">SVUK_LOCUS17513</name>
</gene>
<proteinExistence type="predicted"/>
<protein>
    <submittedName>
        <fullName evidence="1">Uncharacterized protein</fullName>
    </submittedName>
</protein>
<dbReference type="Proteomes" id="UP000270094">
    <property type="component" value="Unassembled WGS sequence"/>
</dbReference>
<dbReference type="AlphaFoldDB" id="A0A3P7LIV8"/>
<evidence type="ECO:0000313" key="1">
    <source>
        <dbReference type="EMBL" id="VDM82515.1"/>
    </source>
</evidence>
<evidence type="ECO:0000313" key="2">
    <source>
        <dbReference type="Proteomes" id="UP000270094"/>
    </source>
</evidence>
<keyword evidence="2" id="KW-1185">Reference proteome</keyword>